<evidence type="ECO:0000256" key="11">
    <source>
        <dbReference type="ARBA" id="ARBA00023002"/>
    </source>
</evidence>
<dbReference type="InterPro" id="IPR007266">
    <property type="entry name" value="Ero1"/>
</dbReference>
<dbReference type="Pfam" id="PF04137">
    <property type="entry name" value="ERO1"/>
    <property type="match status" value="1"/>
</dbReference>
<protein>
    <submittedName>
        <fullName evidence="16">Uncharacterized protein</fullName>
    </submittedName>
</protein>
<keyword evidence="10" id="KW-0249">Electron transport</keyword>
<dbReference type="GO" id="GO:0016972">
    <property type="term" value="F:thiol oxidase activity"/>
    <property type="evidence" value="ECO:0007669"/>
    <property type="project" value="InterPro"/>
</dbReference>
<evidence type="ECO:0000256" key="4">
    <source>
        <dbReference type="ARBA" id="ARBA00011802"/>
    </source>
</evidence>
<evidence type="ECO:0000256" key="5">
    <source>
        <dbReference type="ARBA" id="ARBA00022448"/>
    </source>
</evidence>
<evidence type="ECO:0000256" key="3">
    <source>
        <dbReference type="ARBA" id="ARBA00008277"/>
    </source>
</evidence>
<evidence type="ECO:0000256" key="6">
    <source>
        <dbReference type="ARBA" id="ARBA00022630"/>
    </source>
</evidence>
<gene>
    <name evidence="16" type="ORF">FPE_LOCUS1003</name>
</gene>
<keyword evidence="11" id="KW-0560">Oxidoreductase</keyword>
<dbReference type="GO" id="GO:0071949">
    <property type="term" value="F:FAD binding"/>
    <property type="evidence" value="ECO:0007669"/>
    <property type="project" value="InterPro"/>
</dbReference>
<dbReference type="GO" id="GO:0005789">
    <property type="term" value="C:endoplasmic reticulum membrane"/>
    <property type="evidence" value="ECO:0007669"/>
    <property type="project" value="UniProtKB-SubCell"/>
</dbReference>
<evidence type="ECO:0000256" key="2">
    <source>
        <dbReference type="ARBA" id="ARBA00004367"/>
    </source>
</evidence>
<proteinExistence type="inferred from homology"/>
<dbReference type="PANTHER" id="PTHR12613">
    <property type="entry name" value="ERO1-RELATED"/>
    <property type="match status" value="1"/>
</dbReference>
<keyword evidence="5" id="KW-0813">Transport</keyword>
<keyword evidence="9" id="KW-0274">FAD</keyword>
<evidence type="ECO:0000256" key="1">
    <source>
        <dbReference type="ARBA" id="ARBA00001974"/>
    </source>
</evidence>
<organism evidence="16 17">
    <name type="scientific">Fraxinus pennsylvanica</name>
    <dbReference type="NCBI Taxonomy" id="56036"/>
    <lineage>
        <taxon>Eukaryota</taxon>
        <taxon>Viridiplantae</taxon>
        <taxon>Streptophyta</taxon>
        <taxon>Embryophyta</taxon>
        <taxon>Tracheophyta</taxon>
        <taxon>Spermatophyta</taxon>
        <taxon>Magnoliopsida</taxon>
        <taxon>eudicotyledons</taxon>
        <taxon>Gunneridae</taxon>
        <taxon>Pentapetalae</taxon>
        <taxon>asterids</taxon>
        <taxon>lamiids</taxon>
        <taxon>Lamiales</taxon>
        <taxon>Oleaceae</taxon>
        <taxon>Oleeae</taxon>
        <taxon>Fraxinus</taxon>
    </lineage>
</organism>
<dbReference type="PANTHER" id="PTHR12613:SF0">
    <property type="entry name" value="ERO1-LIKE PROTEIN"/>
    <property type="match status" value="1"/>
</dbReference>
<keyword evidence="8" id="KW-0256">Endoplasmic reticulum</keyword>
<dbReference type="GO" id="GO:0015035">
    <property type="term" value="F:protein-disulfide reductase activity"/>
    <property type="evidence" value="ECO:0007669"/>
    <property type="project" value="InterPro"/>
</dbReference>
<keyword evidence="13" id="KW-1015">Disulfide bond</keyword>
<evidence type="ECO:0000256" key="15">
    <source>
        <dbReference type="ARBA" id="ARBA00023284"/>
    </source>
</evidence>
<keyword evidence="12" id="KW-0472">Membrane</keyword>
<dbReference type="GO" id="GO:0034975">
    <property type="term" value="P:protein folding in endoplasmic reticulum"/>
    <property type="evidence" value="ECO:0007669"/>
    <property type="project" value="InterPro"/>
</dbReference>
<evidence type="ECO:0000313" key="17">
    <source>
        <dbReference type="Proteomes" id="UP000834106"/>
    </source>
</evidence>
<name>A0AAD1YLZ2_9LAMI</name>
<evidence type="ECO:0000256" key="14">
    <source>
        <dbReference type="ARBA" id="ARBA00023180"/>
    </source>
</evidence>
<evidence type="ECO:0000256" key="7">
    <source>
        <dbReference type="ARBA" id="ARBA00022729"/>
    </source>
</evidence>
<sequence>MSVFAAVKSKIQLCSGIFSSPARVEAFLKKFGSKYLFRQNPGPPGSNLSSIYVCECPENEFPESFKESSSHSHSSDNIVCQEEKPEATVDCTIDTKAFLGWIVEDKLWTNDDETCTDEMTYVNLQLNPEGYTGYTGPSARRIWDAIYIENCPKYPFGECQEKRILYKLISGLHPSILIHIAADHLQLEPQSCSTL</sequence>
<evidence type="ECO:0000256" key="10">
    <source>
        <dbReference type="ARBA" id="ARBA00022982"/>
    </source>
</evidence>
<comment type="cofactor">
    <cofactor evidence="1">
        <name>FAD</name>
        <dbReference type="ChEBI" id="CHEBI:57692"/>
    </cofactor>
</comment>
<comment type="subcellular location">
    <subcellularLocation>
        <location evidence="2">Endoplasmic reticulum membrane</location>
        <topology evidence="2">Peripheral membrane protein</topology>
        <orientation evidence="2">Lumenal side</orientation>
    </subcellularLocation>
</comment>
<dbReference type="EMBL" id="OU503036">
    <property type="protein sequence ID" value="CAI9753572.1"/>
    <property type="molecule type" value="Genomic_DNA"/>
</dbReference>
<keyword evidence="14" id="KW-0325">Glycoprotein</keyword>
<dbReference type="SUPFAM" id="SSF110019">
    <property type="entry name" value="ERO1-like"/>
    <property type="match status" value="1"/>
</dbReference>
<evidence type="ECO:0000256" key="9">
    <source>
        <dbReference type="ARBA" id="ARBA00022827"/>
    </source>
</evidence>
<keyword evidence="15" id="KW-0676">Redox-active center</keyword>
<evidence type="ECO:0000256" key="8">
    <source>
        <dbReference type="ARBA" id="ARBA00022824"/>
    </source>
</evidence>
<dbReference type="Proteomes" id="UP000834106">
    <property type="component" value="Chromosome 1"/>
</dbReference>
<keyword evidence="17" id="KW-1185">Reference proteome</keyword>
<accession>A0AAD1YLZ2</accession>
<comment type="similarity">
    <text evidence="3">Belongs to the EROs family.</text>
</comment>
<keyword evidence="7" id="KW-0732">Signal</keyword>
<comment type="subunit">
    <text evidence="4">May function both as a monomer and a homodimer.</text>
</comment>
<evidence type="ECO:0000313" key="16">
    <source>
        <dbReference type="EMBL" id="CAI9753572.1"/>
    </source>
</evidence>
<reference evidence="16" key="1">
    <citation type="submission" date="2023-05" db="EMBL/GenBank/DDBJ databases">
        <authorList>
            <person name="Huff M."/>
        </authorList>
    </citation>
    <scope>NUCLEOTIDE SEQUENCE</scope>
</reference>
<keyword evidence="6" id="KW-0285">Flavoprotein</keyword>
<dbReference type="InterPro" id="IPR037192">
    <property type="entry name" value="ERO1-like_sf"/>
</dbReference>
<evidence type="ECO:0000256" key="13">
    <source>
        <dbReference type="ARBA" id="ARBA00023157"/>
    </source>
</evidence>
<evidence type="ECO:0000256" key="12">
    <source>
        <dbReference type="ARBA" id="ARBA00023136"/>
    </source>
</evidence>
<dbReference type="AlphaFoldDB" id="A0AAD1YLZ2"/>